<keyword evidence="1" id="KW-0472">Membrane</keyword>
<proteinExistence type="predicted"/>
<name>A0A6N9YSM2_9ACTN</name>
<evidence type="ECO:0000313" key="3">
    <source>
        <dbReference type="Proteomes" id="UP000469185"/>
    </source>
</evidence>
<dbReference type="Pfam" id="PF19950">
    <property type="entry name" value="DUF6412"/>
    <property type="match status" value="1"/>
</dbReference>
<dbReference type="InterPro" id="IPR045635">
    <property type="entry name" value="DUF6412"/>
</dbReference>
<comment type="caution">
    <text evidence="2">The sequence shown here is derived from an EMBL/GenBank/DDBJ whole genome shotgun (WGS) entry which is preliminary data.</text>
</comment>
<gene>
    <name evidence="2" type="ORF">G1H11_21870</name>
</gene>
<accession>A0A6N9YSM2</accession>
<dbReference type="RefSeq" id="WP_163820744.1">
    <property type="nucleotide sequence ID" value="NZ_JAAGOB010000015.1"/>
</dbReference>
<evidence type="ECO:0000256" key="1">
    <source>
        <dbReference type="SAM" id="Phobius"/>
    </source>
</evidence>
<dbReference type="EMBL" id="JAAGOB010000015">
    <property type="protein sequence ID" value="NED97950.1"/>
    <property type="molecule type" value="Genomic_DNA"/>
</dbReference>
<keyword evidence="1" id="KW-1133">Transmembrane helix</keyword>
<keyword evidence="3" id="KW-1185">Reference proteome</keyword>
<protein>
    <submittedName>
        <fullName evidence="2">Uncharacterized protein</fullName>
    </submittedName>
</protein>
<sequence>MLLALMTTFVVVFGAGPDSATSGELTAGLLSMVAFVVVAAVLARVAFQLPGVDATAATVRSRSLRRLAARLGTVVVRDPDAPGRTRPRAPGCAVVPA</sequence>
<keyword evidence="1" id="KW-0812">Transmembrane</keyword>
<feature type="transmembrane region" description="Helical" evidence="1">
    <location>
        <begin position="27"/>
        <end position="47"/>
    </location>
</feature>
<reference evidence="2 3" key="1">
    <citation type="submission" date="2020-02" db="EMBL/GenBank/DDBJ databases">
        <authorList>
            <person name="Li X.-J."/>
            <person name="Feng X.-M."/>
        </authorList>
    </citation>
    <scope>NUCLEOTIDE SEQUENCE [LARGE SCALE GENOMIC DNA]</scope>
    <source>
        <strain evidence="2 3">CGMCC 4.7225</strain>
    </source>
</reference>
<dbReference type="Proteomes" id="UP000469185">
    <property type="component" value="Unassembled WGS sequence"/>
</dbReference>
<evidence type="ECO:0000313" key="2">
    <source>
        <dbReference type="EMBL" id="NED97950.1"/>
    </source>
</evidence>
<organism evidence="2 3">
    <name type="scientific">Phytoactinopolyspora alkaliphila</name>
    <dbReference type="NCBI Taxonomy" id="1783498"/>
    <lineage>
        <taxon>Bacteria</taxon>
        <taxon>Bacillati</taxon>
        <taxon>Actinomycetota</taxon>
        <taxon>Actinomycetes</taxon>
        <taxon>Jiangellales</taxon>
        <taxon>Jiangellaceae</taxon>
        <taxon>Phytoactinopolyspora</taxon>
    </lineage>
</organism>
<dbReference type="AlphaFoldDB" id="A0A6N9YSM2"/>